<name>A0A3E0TPA2_9GAMM</name>
<dbReference type="EMBL" id="QUOU01000001">
    <property type="protein sequence ID" value="REL26263.1"/>
    <property type="molecule type" value="Genomic_DNA"/>
</dbReference>
<proteinExistence type="predicted"/>
<dbReference type="RefSeq" id="WP_116007384.1">
    <property type="nucleotide sequence ID" value="NZ_QUOU01000001.1"/>
</dbReference>
<dbReference type="InterPro" id="IPR019587">
    <property type="entry name" value="Polyketide_cyclase/dehydratase"/>
</dbReference>
<reference evidence="1 2" key="1">
    <citation type="submission" date="2018-08" db="EMBL/GenBank/DDBJ databases">
        <title>Thalassotalea euphylliae genome.</title>
        <authorList>
            <person name="Summers S."/>
            <person name="Rice S.A."/>
            <person name="Freckelton M.L."/>
            <person name="Nedved B.T."/>
            <person name="Hadfield M.G."/>
        </authorList>
    </citation>
    <scope>NUCLEOTIDE SEQUENCE [LARGE SCALE GENOMIC DNA]</scope>
    <source>
        <strain evidence="1 2">H1</strain>
    </source>
</reference>
<dbReference type="InterPro" id="IPR023393">
    <property type="entry name" value="START-like_dom_sf"/>
</dbReference>
<accession>A0A3E0TPA2</accession>
<evidence type="ECO:0000313" key="2">
    <source>
        <dbReference type="Proteomes" id="UP000256478"/>
    </source>
</evidence>
<sequence>MLKKVALVIVVIIALPLIVALFLPDSYEVERQVTINKPKADVYAYIKSLKNQNLYSKWAQIDPDMVKSFRGTDGQVGFVSRWESEHPDVGTGEQEIIAMQDGERIDYELRFIKPFEAISPAYMATESVTNSQTLVRWGFQGQLDYPMNLMFLFVDFKQVIGDDLQFGLNNLKTILEE</sequence>
<protein>
    <submittedName>
        <fullName evidence="1">Polyketide cyclase</fullName>
    </submittedName>
</protein>
<dbReference type="Pfam" id="PF10604">
    <property type="entry name" value="Polyketide_cyc2"/>
    <property type="match status" value="1"/>
</dbReference>
<dbReference type="Proteomes" id="UP000256478">
    <property type="component" value="Unassembled WGS sequence"/>
</dbReference>
<dbReference type="Gene3D" id="3.30.530.20">
    <property type="match status" value="1"/>
</dbReference>
<organism evidence="1 2">
    <name type="scientific">Thalassotalea euphylliae</name>
    <dbReference type="NCBI Taxonomy" id="1655234"/>
    <lineage>
        <taxon>Bacteria</taxon>
        <taxon>Pseudomonadati</taxon>
        <taxon>Pseudomonadota</taxon>
        <taxon>Gammaproteobacteria</taxon>
        <taxon>Alteromonadales</taxon>
        <taxon>Colwelliaceae</taxon>
        <taxon>Thalassotalea</taxon>
    </lineage>
</organism>
<gene>
    <name evidence="1" type="ORF">DXX93_06465</name>
</gene>
<dbReference type="CDD" id="cd07818">
    <property type="entry name" value="SRPBCC_1"/>
    <property type="match status" value="1"/>
</dbReference>
<comment type="caution">
    <text evidence="1">The sequence shown here is derived from an EMBL/GenBank/DDBJ whole genome shotgun (WGS) entry which is preliminary data.</text>
</comment>
<dbReference type="OrthoDB" id="9807923at2"/>
<dbReference type="SUPFAM" id="SSF55961">
    <property type="entry name" value="Bet v1-like"/>
    <property type="match status" value="1"/>
</dbReference>
<dbReference type="AlphaFoldDB" id="A0A3E0TPA2"/>
<evidence type="ECO:0000313" key="1">
    <source>
        <dbReference type="EMBL" id="REL26263.1"/>
    </source>
</evidence>